<keyword evidence="2" id="KW-1185">Reference proteome</keyword>
<dbReference type="PROSITE" id="PS00175">
    <property type="entry name" value="PG_MUTASE"/>
    <property type="match status" value="1"/>
</dbReference>
<evidence type="ECO:0000313" key="1">
    <source>
        <dbReference type="EMBL" id="GAA5081496.1"/>
    </source>
</evidence>
<evidence type="ECO:0000313" key="2">
    <source>
        <dbReference type="Proteomes" id="UP001499910"/>
    </source>
</evidence>
<dbReference type="Pfam" id="PF00300">
    <property type="entry name" value="His_Phos_1"/>
    <property type="match status" value="1"/>
</dbReference>
<comment type="caution">
    <text evidence="1">The sequence shown here is derived from an EMBL/GenBank/DDBJ whole genome shotgun (WGS) entry which is preliminary data.</text>
</comment>
<protein>
    <submittedName>
        <fullName evidence="1">Histidine phosphatase family protein</fullName>
    </submittedName>
</protein>
<dbReference type="CDD" id="cd07067">
    <property type="entry name" value="HP_PGM_like"/>
    <property type="match status" value="1"/>
</dbReference>
<proteinExistence type="predicted"/>
<accession>A0ABP9LQY5</accession>
<organism evidence="1 2">
    <name type="scientific">[Roseibacterium] beibuensis</name>
    <dbReference type="NCBI Taxonomy" id="1193142"/>
    <lineage>
        <taxon>Bacteria</taxon>
        <taxon>Pseudomonadati</taxon>
        <taxon>Pseudomonadota</taxon>
        <taxon>Alphaproteobacteria</taxon>
        <taxon>Rhodobacterales</taxon>
        <taxon>Roseobacteraceae</taxon>
        <taxon>Roseicyclus</taxon>
    </lineage>
</organism>
<dbReference type="InterPro" id="IPR013078">
    <property type="entry name" value="His_Pase_superF_clade-1"/>
</dbReference>
<dbReference type="InterPro" id="IPR029033">
    <property type="entry name" value="His_PPase_superfam"/>
</dbReference>
<dbReference type="SMART" id="SM00855">
    <property type="entry name" value="PGAM"/>
    <property type="match status" value="1"/>
</dbReference>
<name>A0ABP9LQY5_9RHOB</name>
<reference evidence="2" key="1">
    <citation type="journal article" date="2019" name="Int. J. Syst. Evol. Microbiol.">
        <title>The Global Catalogue of Microorganisms (GCM) 10K type strain sequencing project: providing services to taxonomists for standard genome sequencing and annotation.</title>
        <authorList>
            <consortium name="The Broad Institute Genomics Platform"/>
            <consortium name="The Broad Institute Genome Sequencing Center for Infectious Disease"/>
            <person name="Wu L."/>
            <person name="Ma J."/>
        </authorList>
    </citation>
    <scope>NUCLEOTIDE SEQUENCE [LARGE SCALE GENOMIC DNA]</scope>
    <source>
        <strain evidence="2">JCM 18015</strain>
    </source>
</reference>
<dbReference type="Proteomes" id="UP001499910">
    <property type="component" value="Unassembled WGS sequence"/>
</dbReference>
<dbReference type="EMBL" id="BAABHW010000007">
    <property type="protein sequence ID" value="GAA5081496.1"/>
    <property type="molecule type" value="Genomic_DNA"/>
</dbReference>
<dbReference type="InterPro" id="IPR001345">
    <property type="entry name" value="PG/BPGM_mutase_AS"/>
</dbReference>
<dbReference type="Gene3D" id="3.40.50.1240">
    <property type="entry name" value="Phosphoglycerate mutase-like"/>
    <property type="match status" value="1"/>
</dbReference>
<dbReference type="InterPro" id="IPR050275">
    <property type="entry name" value="PGM_Phosphatase"/>
</dbReference>
<dbReference type="SUPFAM" id="SSF53254">
    <property type="entry name" value="Phosphoglycerate mutase-like"/>
    <property type="match status" value="1"/>
</dbReference>
<sequence length="196" mass="21304">MAFPPLYILRHGETEWNRAERLQGHLDSPLTERGRAQAREQREILSELLLPAGHVTVMSSPSPRALRTAEIALPDHPITQDARLLEIDLGDWAGRVLSEIRADHPEIAAATDPHMWKFTAPRGERLAQMAARCQSLLASLHGPTVLVTHGITSRVLRCLALGLPPEDLSSMPGGQGVVHVVEHGTARLLGAASDAD</sequence>
<dbReference type="PANTHER" id="PTHR48100">
    <property type="entry name" value="BROAD-SPECIFICITY PHOSPHATASE YOR283W-RELATED"/>
    <property type="match status" value="1"/>
</dbReference>
<dbReference type="PIRSF" id="PIRSF000709">
    <property type="entry name" value="6PFK_2-Ptase"/>
    <property type="match status" value="1"/>
</dbReference>
<gene>
    <name evidence="1" type="ORF">GCM10023209_36250</name>
</gene>
<dbReference type="RefSeq" id="WP_259554069.1">
    <property type="nucleotide sequence ID" value="NZ_BAABHW010000007.1"/>
</dbReference>